<sequence length="532" mass="61298">MISTQEDLQLTLTTLQPPRTTPSTGQNRLCACISDLHFTDDTVGSQSAEETVWPIFFDELTTVCSKQNINELTLILDGDVVDMIRSAEWAMAGVYPWQRTHPEFKPCLRRIMTNIVKLHSRAPAPNDPDGACGFFHRLRQTVKLLQGQGVSVEVLTLLGNHDKEIFADPDVLKMYYEECVGQPVSQLSAAYRSWIGKMYFDDEQHFVAPDSVPWLPFYWGDAELRTFITHGHWRDRDNCLSISAAGGQPGWTTKDGWRAHAWQRLNYRPFTEPCFGDTVAAGALSTFIYRCQLALEAYRRSKNDPQLDFSRITRILAELDLYRPTSAAVSRILDETRNKSSEELRDIIESELYKALKLWLREDFTLESSPSGRRFGLKVARAWLMLTDRLNMFRIQLHLVRFVLLIADMLEKIQPESVYREDGASFKNLQTFPTFQDAFLAKGFHLHGEGHTHLPLEAEADMDFPPNGSYNNLTYVNFGTWRDQVVDKEKGGYRRRGIGRTLYVLNLQNQQPPEYRYFVRDNLNWSDNMDRL</sequence>
<organism evidence="1 2">
    <name type="scientific">Methylomonas methanica</name>
    <dbReference type="NCBI Taxonomy" id="421"/>
    <lineage>
        <taxon>Bacteria</taxon>
        <taxon>Pseudomonadati</taxon>
        <taxon>Pseudomonadota</taxon>
        <taxon>Gammaproteobacteria</taxon>
        <taxon>Methylococcales</taxon>
        <taxon>Methylococcaceae</taxon>
        <taxon>Methylomonas</taxon>
    </lineage>
</organism>
<dbReference type="RefSeq" id="WP_064009134.1">
    <property type="nucleotide sequence ID" value="NZ_LUUG01000082.1"/>
</dbReference>
<dbReference type="OrthoDB" id="5557466at2"/>
<comment type="caution">
    <text evidence="1">The sequence shown here is derived from an EMBL/GenBank/DDBJ whole genome shotgun (WGS) entry which is preliminary data.</text>
</comment>
<proteinExistence type="predicted"/>
<dbReference type="Proteomes" id="UP000078090">
    <property type="component" value="Unassembled WGS sequence"/>
</dbReference>
<dbReference type="SUPFAM" id="SSF56300">
    <property type="entry name" value="Metallo-dependent phosphatases"/>
    <property type="match status" value="1"/>
</dbReference>
<evidence type="ECO:0000313" key="1">
    <source>
        <dbReference type="EMBL" id="OAI02727.1"/>
    </source>
</evidence>
<evidence type="ECO:0008006" key="3">
    <source>
        <dbReference type="Google" id="ProtNLM"/>
    </source>
</evidence>
<evidence type="ECO:0000313" key="2">
    <source>
        <dbReference type="Proteomes" id="UP000078090"/>
    </source>
</evidence>
<dbReference type="EMBL" id="LUUG01000082">
    <property type="protein sequence ID" value="OAI02727.1"/>
    <property type="molecule type" value="Genomic_DNA"/>
</dbReference>
<reference evidence="1 2" key="1">
    <citation type="submission" date="2016-03" db="EMBL/GenBank/DDBJ databases">
        <authorList>
            <person name="Ploux O."/>
        </authorList>
    </citation>
    <scope>NUCLEOTIDE SEQUENCE [LARGE SCALE GENOMIC DNA]</scope>
    <source>
        <strain evidence="1 2">R-45363</strain>
    </source>
</reference>
<protein>
    <recommendedName>
        <fullName evidence="3">Calcineurin-like phosphoesterase domain-containing protein</fullName>
    </recommendedName>
</protein>
<name>A0A177MAF6_METMH</name>
<dbReference type="InterPro" id="IPR029052">
    <property type="entry name" value="Metallo-depent_PP-like"/>
</dbReference>
<accession>A0A177MAF6</accession>
<dbReference type="AlphaFoldDB" id="A0A177MAF6"/>
<gene>
    <name evidence="1" type="ORF">A1332_02175</name>
</gene>